<evidence type="ECO:0000256" key="2">
    <source>
        <dbReference type="ARBA" id="ARBA00022630"/>
    </source>
</evidence>
<evidence type="ECO:0000256" key="3">
    <source>
        <dbReference type="ARBA" id="ARBA00022827"/>
    </source>
</evidence>
<name>A0A563E9K8_9MICO</name>
<protein>
    <submittedName>
        <fullName evidence="5">NAD(P)/FAD-dependent oxidoreductase</fullName>
    </submittedName>
</protein>
<evidence type="ECO:0000256" key="4">
    <source>
        <dbReference type="ARBA" id="ARBA00023002"/>
    </source>
</evidence>
<keyword evidence="6" id="KW-1185">Reference proteome</keyword>
<accession>A0A563E9K8</accession>
<dbReference type="PANTHER" id="PTHR42877:SF4">
    <property type="entry name" value="FAD_NAD(P)-BINDING DOMAIN-CONTAINING PROTEIN-RELATED"/>
    <property type="match status" value="1"/>
</dbReference>
<dbReference type="InterPro" id="IPR051209">
    <property type="entry name" value="FAD-bind_Monooxygenase_sf"/>
</dbReference>
<keyword evidence="3" id="KW-0274">FAD</keyword>
<comment type="similarity">
    <text evidence="1">Belongs to the FAD-binding monooxygenase family.</text>
</comment>
<keyword evidence="4" id="KW-0560">Oxidoreductase</keyword>
<dbReference type="GO" id="GO:0050660">
    <property type="term" value="F:flavin adenine dinucleotide binding"/>
    <property type="evidence" value="ECO:0007669"/>
    <property type="project" value="InterPro"/>
</dbReference>
<dbReference type="PANTHER" id="PTHR42877">
    <property type="entry name" value="L-ORNITHINE N(5)-MONOOXYGENASE-RELATED"/>
    <property type="match status" value="1"/>
</dbReference>
<dbReference type="Proteomes" id="UP000320244">
    <property type="component" value="Unassembled WGS sequence"/>
</dbReference>
<dbReference type="RefSeq" id="WP_146314791.1">
    <property type="nucleotide sequence ID" value="NZ_VCQV01000001.1"/>
</dbReference>
<dbReference type="Pfam" id="PF00743">
    <property type="entry name" value="FMO-like"/>
    <property type="match status" value="1"/>
</dbReference>
<comment type="caution">
    <text evidence="5">The sequence shown here is derived from an EMBL/GenBank/DDBJ whole genome shotgun (WGS) entry which is preliminary data.</text>
</comment>
<gene>
    <name evidence="5" type="ORF">FGL98_01040</name>
</gene>
<dbReference type="InterPro" id="IPR020946">
    <property type="entry name" value="Flavin_mOase-like"/>
</dbReference>
<sequence length="493" mass="54457">MTRQVDHEIVIIGSGFSGIGMGIALRRARRDFVILEKAQEIGGTWRDNRYPGCACDVPSHLYSFSFEPNPYWSRAYATADEIQDYLLYCVEKYQLRDRVQFDTAVQEARYDEGLGIWHLAVGSSDGTMRTITAGSVVLGVGALHDPVLPDIPGLEHFRGELMHTASWDPAATVFGKRVGVIGTGCSGVQVIPPLAEDAAHLTVFQRTPVWVLPKIDPEYPDPLVDAYEKHPALMKAHRAKIKVANELRAVAFTQQPVMLKLASRLALQHLRRAVKDPELRDKLTPEYTMGCKRITMSNTYFPALAREDVTVATDAIVEGDATGLTTADGVHHDLDVLVLATGFDVAGSYRHLNIHGAHGHDLTADWDAGIESYLGVTVPHYPNLFVLLGPNTGLGHTSVLLMIEAQVDLITQLLDERDRRGTSVVTVRPSVVPGFTAEVARRSAKTVWKAGGCNSWYLDEDGSNRVLWPATVIEYEHRVRHPEMVDYEFSGAI</sequence>
<dbReference type="InterPro" id="IPR036188">
    <property type="entry name" value="FAD/NAD-bd_sf"/>
</dbReference>
<organism evidence="5 6">
    <name type="scientific">Leekyejoonella antrihumi</name>
    <dbReference type="NCBI Taxonomy" id="1660198"/>
    <lineage>
        <taxon>Bacteria</taxon>
        <taxon>Bacillati</taxon>
        <taxon>Actinomycetota</taxon>
        <taxon>Actinomycetes</taxon>
        <taxon>Micrococcales</taxon>
        <taxon>Dermacoccaceae</taxon>
        <taxon>Leekyejoonella</taxon>
    </lineage>
</organism>
<keyword evidence="2" id="KW-0285">Flavoprotein</keyword>
<dbReference type="GO" id="GO:0050661">
    <property type="term" value="F:NADP binding"/>
    <property type="evidence" value="ECO:0007669"/>
    <property type="project" value="InterPro"/>
</dbReference>
<dbReference type="GO" id="GO:0004499">
    <property type="term" value="F:N,N-dimethylaniline monooxygenase activity"/>
    <property type="evidence" value="ECO:0007669"/>
    <property type="project" value="InterPro"/>
</dbReference>
<evidence type="ECO:0000313" key="6">
    <source>
        <dbReference type="Proteomes" id="UP000320244"/>
    </source>
</evidence>
<dbReference type="EMBL" id="VCQV01000001">
    <property type="protein sequence ID" value="TWP39009.1"/>
    <property type="molecule type" value="Genomic_DNA"/>
</dbReference>
<dbReference type="Gene3D" id="3.50.50.60">
    <property type="entry name" value="FAD/NAD(P)-binding domain"/>
    <property type="match status" value="2"/>
</dbReference>
<reference evidence="5 6" key="1">
    <citation type="submission" date="2019-05" db="EMBL/GenBank/DDBJ databases">
        <authorList>
            <person name="Lee S.D."/>
        </authorList>
    </citation>
    <scope>NUCLEOTIDE SEQUENCE [LARGE SCALE GENOMIC DNA]</scope>
    <source>
        <strain evidence="5 6">C5-26</strain>
    </source>
</reference>
<dbReference type="AlphaFoldDB" id="A0A563E9K8"/>
<proteinExistence type="inferred from homology"/>
<dbReference type="SUPFAM" id="SSF51905">
    <property type="entry name" value="FAD/NAD(P)-binding domain"/>
    <property type="match status" value="2"/>
</dbReference>
<dbReference type="OrthoDB" id="5168853at2"/>
<evidence type="ECO:0000313" key="5">
    <source>
        <dbReference type="EMBL" id="TWP39009.1"/>
    </source>
</evidence>
<evidence type="ECO:0000256" key="1">
    <source>
        <dbReference type="ARBA" id="ARBA00010139"/>
    </source>
</evidence>
<reference evidence="5 6" key="2">
    <citation type="submission" date="2019-08" db="EMBL/GenBank/DDBJ databases">
        <title>Jejuicoccus antrihumi gen. nov., sp. nov., a new member of the family Dermacoccaceae isolated from a cave.</title>
        <authorList>
            <person name="Schumann P."/>
            <person name="Kim I.S."/>
        </authorList>
    </citation>
    <scope>NUCLEOTIDE SEQUENCE [LARGE SCALE GENOMIC DNA]</scope>
    <source>
        <strain evidence="5 6">C5-26</strain>
    </source>
</reference>